<name>A0A8S9LZ43_BRACR</name>
<organism evidence="2">
    <name type="scientific">Brassica cretica</name>
    <name type="common">Mustard</name>
    <dbReference type="NCBI Taxonomy" id="69181"/>
    <lineage>
        <taxon>Eukaryota</taxon>
        <taxon>Viridiplantae</taxon>
        <taxon>Streptophyta</taxon>
        <taxon>Embryophyta</taxon>
        <taxon>Tracheophyta</taxon>
        <taxon>Spermatophyta</taxon>
        <taxon>Magnoliopsida</taxon>
        <taxon>eudicotyledons</taxon>
        <taxon>Gunneridae</taxon>
        <taxon>Pentapetalae</taxon>
        <taxon>rosids</taxon>
        <taxon>malvids</taxon>
        <taxon>Brassicales</taxon>
        <taxon>Brassicaceae</taxon>
        <taxon>Brassiceae</taxon>
        <taxon>Brassica</taxon>
    </lineage>
</organism>
<gene>
    <name evidence="2" type="ORF">F2Q70_00010372</name>
</gene>
<feature type="region of interest" description="Disordered" evidence="1">
    <location>
        <begin position="99"/>
        <end position="128"/>
    </location>
</feature>
<feature type="compositionally biased region" description="Polar residues" evidence="1">
    <location>
        <begin position="52"/>
        <end position="69"/>
    </location>
</feature>
<sequence length="128" mass="14409">MTPPRKVPHPGKLLRIFLERFQYHPADRVSNPRPLAVVCENPFSTAAMPPENQLSAPGNISEETNHPDQVTVQRQPRYFIGPPSIPCQLYQRCKRTLPTPTPPCPIYQRCKRTPPIPTSSKGKYGSGH</sequence>
<comment type="caution">
    <text evidence="2">The sequence shown here is derived from an EMBL/GenBank/DDBJ whole genome shotgun (WGS) entry which is preliminary data.</text>
</comment>
<dbReference type="EMBL" id="QGKY02000089">
    <property type="protein sequence ID" value="KAF2613054.1"/>
    <property type="molecule type" value="Genomic_DNA"/>
</dbReference>
<feature type="region of interest" description="Disordered" evidence="1">
    <location>
        <begin position="48"/>
        <end position="69"/>
    </location>
</feature>
<protein>
    <submittedName>
        <fullName evidence="2">Uncharacterized protein</fullName>
    </submittedName>
</protein>
<accession>A0A8S9LZ43</accession>
<evidence type="ECO:0000256" key="1">
    <source>
        <dbReference type="SAM" id="MobiDB-lite"/>
    </source>
</evidence>
<reference evidence="2" key="1">
    <citation type="submission" date="2019-12" db="EMBL/GenBank/DDBJ databases">
        <title>Genome sequencing and annotation of Brassica cretica.</title>
        <authorList>
            <person name="Studholme D.J."/>
            <person name="Sarris P.F."/>
        </authorList>
    </citation>
    <scope>NUCLEOTIDE SEQUENCE</scope>
    <source>
        <strain evidence="2">PFS-102/07</strain>
        <tissue evidence="2">Leaf</tissue>
    </source>
</reference>
<proteinExistence type="predicted"/>
<dbReference type="AlphaFoldDB" id="A0A8S9LZ43"/>
<evidence type="ECO:0000313" key="2">
    <source>
        <dbReference type="EMBL" id="KAF2613054.1"/>
    </source>
</evidence>